<feature type="chain" id="PRO_5046595316" evidence="1">
    <location>
        <begin position="26"/>
        <end position="514"/>
    </location>
</feature>
<evidence type="ECO:0000256" key="1">
    <source>
        <dbReference type="SAM" id="SignalP"/>
    </source>
</evidence>
<dbReference type="PROSITE" id="PS51318">
    <property type="entry name" value="TAT"/>
    <property type="match status" value="1"/>
</dbReference>
<sequence>MTKPTRRTVLAGSVATAALTVTGLAAEVPAAALAAPAPAASALARTLGNDPIAHLLRRATFGATPEALAEARRLGVSGWLDRQLDPARISDSRCDAVLKRLPMAGADPVTVRAKLKKDSYDAFKQLGRAAIARAAWSERQLFEQAVAFWANHLHVTAPSSGIWDTRADYDTTVIRKHALGRFADMLKASARHPAMLTYLDQRSSTKAHPNENYARELMELHTVGVGRFSEADVLAAARLLTGMTVGKSSRAYVYDASLHATGAVDILGFRHANAATDGEAAAFAFIDHLARRPETAERIARKLCVRFVADEAPASLVAKLKKVYLDGDTAIAPVLRTLFLSPEFAASVGQKARTPFEDTVAAVRALGLGPDASGVKSLDALYNHLVQSGNAPFRWSTPDGFPDVAVSWASPAAFLLRCNLHLNLAAGWYPSQLARPADLLKSLVPVLPATYGALVDALALRLAGAKLPAAHTAAVLSVAGKVPTSPLTANDKSLKGAAPYLIALVLDSPSFQLR</sequence>
<dbReference type="Proteomes" id="UP001595867">
    <property type="component" value="Unassembled WGS sequence"/>
</dbReference>
<gene>
    <name evidence="2" type="ORF">ACFO0C_40780</name>
</gene>
<evidence type="ECO:0000313" key="3">
    <source>
        <dbReference type="Proteomes" id="UP001595867"/>
    </source>
</evidence>
<proteinExistence type="predicted"/>
<dbReference type="RefSeq" id="WP_378072183.1">
    <property type="nucleotide sequence ID" value="NZ_JBHSBL010000028.1"/>
</dbReference>
<keyword evidence="3" id="KW-1185">Reference proteome</keyword>
<protein>
    <submittedName>
        <fullName evidence="2">DUF1800 domain-containing protein</fullName>
    </submittedName>
</protein>
<dbReference type="EMBL" id="JBHSBL010000028">
    <property type="protein sequence ID" value="MFC4071307.1"/>
    <property type="molecule type" value="Genomic_DNA"/>
</dbReference>
<reference evidence="3" key="1">
    <citation type="journal article" date="2019" name="Int. J. Syst. Evol. Microbiol.">
        <title>The Global Catalogue of Microorganisms (GCM) 10K type strain sequencing project: providing services to taxonomists for standard genome sequencing and annotation.</title>
        <authorList>
            <consortium name="The Broad Institute Genomics Platform"/>
            <consortium name="The Broad Institute Genome Sequencing Center for Infectious Disease"/>
            <person name="Wu L."/>
            <person name="Ma J."/>
        </authorList>
    </citation>
    <scope>NUCLEOTIDE SEQUENCE [LARGE SCALE GENOMIC DNA]</scope>
    <source>
        <strain evidence="3">TBRC 5832</strain>
    </source>
</reference>
<dbReference type="InterPro" id="IPR014917">
    <property type="entry name" value="DUF1800"/>
</dbReference>
<name>A0ABV8J8I4_9ACTN</name>
<comment type="caution">
    <text evidence="2">The sequence shown here is derived from an EMBL/GenBank/DDBJ whole genome shotgun (WGS) entry which is preliminary data.</text>
</comment>
<keyword evidence="1" id="KW-0732">Signal</keyword>
<accession>A0ABV8J8I4</accession>
<organism evidence="2 3">
    <name type="scientific">Actinoplanes subglobosus</name>
    <dbReference type="NCBI Taxonomy" id="1547892"/>
    <lineage>
        <taxon>Bacteria</taxon>
        <taxon>Bacillati</taxon>
        <taxon>Actinomycetota</taxon>
        <taxon>Actinomycetes</taxon>
        <taxon>Micromonosporales</taxon>
        <taxon>Micromonosporaceae</taxon>
        <taxon>Actinoplanes</taxon>
    </lineage>
</organism>
<feature type="signal peptide" evidence="1">
    <location>
        <begin position="1"/>
        <end position="25"/>
    </location>
</feature>
<dbReference type="InterPro" id="IPR006311">
    <property type="entry name" value="TAT_signal"/>
</dbReference>
<dbReference type="Pfam" id="PF08811">
    <property type="entry name" value="DUF1800"/>
    <property type="match status" value="1"/>
</dbReference>
<evidence type="ECO:0000313" key="2">
    <source>
        <dbReference type="EMBL" id="MFC4071307.1"/>
    </source>
</evidence>